<evidence type="ECO:0000256" key="4">
    <source>
        <dbReference type="ARBA" id="ARBA00016939"/>
    </source>
</evidence>
<evidence type="ECO:0000256" key="5">
    <source>
        <dbReference type="ARBA" id="ARBA00022919"/>
    </source>
</evidence>
<comment type="pathway">
    <text evidence="2">Sphingolipid metabolism.</text>
</comment>
<dbReference type="AlphaFoldDB" id="A0AAN7SVR6"/>
<evidence type="ECO:0000313" key="8">
    <source>
        <dbReference type="EMBL" id="KAK5082144.1"/>
    </source>
</evidence>
<dbReference type="Pfam" id="PF00487">
    <property type="entry name" value="FA_desaturase"/>
    <property type="match status" value="1"/>
</dbReference>
<dbReference type="InterPro" id="IPR005804">
    <property type="entry name" value="FA_desaturase_dom"/>
</dbReference>
<gene>
    <name evidence="8" type="ORF">LTR05_007287</name>
</gene>
<evidence type="ECO:0000313" key="9">
    <source>
        <dbReference type="Proteomes" id="UP001309876"/>
    </source>
</evidence>
<dbReference type="EC" id="1.14.19.18" evidence="3"/>
<dbReference type="EMBL" id="JAVRRJ010000008">
    <property type="protein sequence ID" value="KAK5082144.1"/>
    <property type="molecule type" value="Genomic_DNA"/>
</dbReference>
<protein>
    <recommendedName>
        <fullName evidence="4">Delta 8-(E)-sphingolipid desaturase</fullName>
        <ecNumber evidence="3">1.14.19.18</ecNumber>
    </recommendedName>
</protein>
<evidence type="ECO:0000256" key="3">
    <source>
        <dbReference type="ARBA" id="ARBA00012019"/>
    </source>
</evidence>
<evidence type="ECO:0000256" key="6">
    <source>
        <dbReference type="SAM" id="MobiDB-lite"/>
    </source>
</evidence>
<dbReference type="GO" id="GO:0016717">
    <property type="term" value="F:oxidoreductase activity, acting on paired donors, with oxidation of a pair of donors resulting in the reduction of molecular oxygen to two molecules of water"/>
    <property type="evidence" value="ECO:0007669"/>
    <property type="project" value="TreeGrafter"/>
</dbReference>
<organism evidence="8 9">
    <name type="scientific">Lithohypha guttulata</name>
    <dbReference type="NCBI Taxonomy" id="1690604"/>
    <lineage>
        <taxon>Eukaryota</taxon>
        <taxon>Fungi</taxon>
        <taxon>Dikarya</taxon>
        <taxon>Ascomycota</taxon>
        <taxon>Pezizomycotina</taxon>
        <taxon>Eurotiomycetes</taxon>
        <taxon>Chaetothyriomycetidae</taxon>
        <taxon>Chaetothyriales</taxon>
        <taxon>Trichomeriaceae</taxon>
        <taxon>Lithohypha</taxon>
    </lineage>
</organism>
<dbReference type="PANTHER" id="PTHR19353">
    <property type="entry name" value="FATTY ACID DESATURASE 2"/>
    <property type="match status" value="1"/>
</dbReference>
<dbReference type="SUPFAM" id="SSF55856">
    <property type="entry name" value="Cytochrome b5-like heme/steroid binding domain"/>
    <property type="match status" value="1"/>
</dbReference>
<dbReference type="Gene3D" id="3.10.120.10">
    <property type="entry name" value="Cytochrome b5-like heme/steroid binding domain"/>
    <property type="match status" value="1"/>
</dbReference>
<keyword evidence="5" id="KW-0443">Lipid metabolism</keyword>
<dbReference type="Pfam" id="PF13489">
    <property type="entry name" value="Methyltransf_23"/>
    <property type="match status" value="1"/>
</dbReference>
<accession>A0AAN7SVR6</accession>
<sequence>MAEGTATTGGTTHTLALDVADYCSGQYLMPVDDKEQERLDIMHTMILAARPKRHRLHHAPLREMYDPETRQGTKVLDLGHGTGIWLLDMAERYAEAHTEFHGVDLSNMAPRHVLPRVNLYQHVDFESPMALGEDSFDLIHMQMGLGSVANWPLLYQKIYKHLKPGGWFEHVEIDWTPRCEDNTLPPGKLQDWWHLYVKEPYNVVGRPIEYNHNTGGLLAAAGFYIPPDGAGHMTFRIPMNGWSNRTREEHVSGTWWETAMSFGEGHGHGFEALSMAVLTRVQRWSADHARKLCEDAMTEASNPTIHAFNVLHVEGLIAEGRKIVIVDGHVVKADAWCPYHPGGETAILHMVGRDGTDEIRALHSAETQAFMQKFVIGKIEGQWDNFLPPIQGGTFRKPEETEQASNEQPGDEIAESSSSASSTSTPSPLFEPTDGMRRRRRSSVSSASSFELPGNDVHSKPLSMDEITSQQLEADLRKYPALDRMVQDDIVTKYRALDDQLRDAGLYKCPYTAYAFEGLRYLALFTSFALSVHYGQYALAGLFLGLFWHQLVFTAHDAGHMGITHDFHTDTCIGIFIADFLGGLSIGWWKRNHNVHHIVTNSPEHDPDIEHMPFFAISHRFFDSLRSTYYDRIMDFDAVAQCVVKYQHYLYYPLLCFGRFNLYRLSWAYLLSPTQAPRKGPAWWHRYLEIAGNLFFWYWFGYQTLYLRIPTWSSRLAFIMISHMVTAPLHVQITLSHFAMSTADLGTRESFPQKMLRTTMDVDCPQWLDFVHGGLQFQAVHHLYPRIPRHNLRKAQPMVVKFCDEVKVPYTIYGFTKGNQEVIGRLSEVAKQVEIYEACRKVAAKDLVEGHDHRH</sequence>
<dbReference type="Pfam" id="PF00173">
    <property type="entry name" value="Cyt-b5"/>
    <property type="match status" value="1"/>
</dbReference>
<dbReference type="GO" id="GO:0016020">
    <property type="term" value="C:membrane"/>
    <property type="evidence" value="ECO:0007669"/>
    <property type="project" value="TreeGrafter"/>
</dbReference>
<dbReference type="GO" id="GO:0006665">
    <property type="term" value="P:sphingolipid metabolic process"/>
    <property type="evidence" value="ECO:0007669"/>
    <property type="project" value="UniProtKB-KW"/>
</dbReference>
<dbReference type="InterPro" id="IPR001199">
    <property type="entry name" value="Cyt_B5-like_heme/steroid-bd"/>
</dbReference>
<proteinExistence type="predicted"/>
<dbReference type="InterPro" id="IPR029063">
    <property type="entry name" value="SAM-dependent_MTases_sf"/>
</dbReference>
<comment type="pathway">
    <text evidence="1">Lipid metabolism; sphingolipid metabolism.</text>
</comment>
<dbReference type="Proteomes" id="UP001309876">
    <property type="component" value="Unassembled WGS sequence"/>
</dbReference>
<keyword evidence="9" id="KW-1185">Reference proteome</keyword>
<dbReference type="Gene3D" id="3.40.50.150">
    <property type="entry name" value="Vaccinia Virus protein VP39"/>
    <property type="match status" value="1"/>
</dbReference>
<feature type="domain" description="Cytochrome b5 heme-binding" evidence="7">
    <location>
        <begin position="324"/>
        <end position="380"/>
    </location>
</feature>
<dbReference type="PROSITE" id="PS50255">
    <property type="entry name" value="CYTOCHROME_B5_2"/>
    <property type="match status" value="1"/>
</dbReference>
<name>A0AAN7SVR6_9EURO</name>
<dbReference type="InterPro" id="IPR036400">
    <property type="entry name" value="Cyt_B5-like_heme/steroid_sf"/>
</dbReference>
<evidence type="ECO:0000256" key="1">
    <source>
        <dbReference type="ARBA" id="ARBA00004760"/>
    </source>
</evidence>
<feature type="region of interest" description="Disordered" evidence="6">
    <location>
        <begin position="387"/>
        <end position="463"/>
    </location>
</feature>
<dbReference type="SUPFAM" id="SSF53335">
    <property type="entry name" value="S-adenosyl-L-methionine-dependent methyltransferases"/>
    <property type="match status" value="1"/>
</dbReference>
<dbReference type="InterPro" id="IPR012171">
    <property type="entry name" value="Fatty_acid_desaturase"/>
</dbReference>
<reference evidence="8 9" key="1">
    <citation type="submission" date="2023-08" db="EMBL/GenBank/DDBJ databases">
        <title>Black Yeasts Isolated from many extreme environments.</title>
        <authorList>
            <person name="Coleine C."/>
            <person name="Stajich J.E."/>
            <person name="Selbmann L."/>
        </authorList>
    </citation>
    <scope>NUCLEOTIDE SEQUENCE [LARGE SCALE GENOMIC DNA]</scope>
    <source>
        <strain evidence="8 9">CCFEE 5910</strain>
    </source>
</reference>
<dbReference type="CDD" id="cd03506">
    <property type="entry name" value="Delta6-FADS-like"/>
    <property type="match status" value="1"/>
</dbReference>
<keyword evidence="5" id="KW-0746">Sphingolipid metabolism</keyword>
<dbReference type="CDD" id="cd02440">
    <property type="entry name" value="AdoMet_MTases"/>
    <property type="match status" value="1"/>
</dbReference>
<comment type="caution">
    <text evidence="8">The sequence shown here is derived from an EMBL/GenBank/DDBJ whole genome shotgun (WGS) entry which is preliminary data.</text>
</comment>
<evidence type="ECO:0000256" key="2">
    <source>
        <dbReference type="ARBA" id="ARBA00004991"/>
    </source>
</evidence>
<feature type="compositionally biased region" description="Low complexity" evidence="6">
    <location>
        <begin position="416"/>
        <end position="428"/>
    </location>
</feature>
<dbReference type="PANTHER" id="PTHR19353:SF76">
    <property type="entry name" value="DELTA 8-(E)-SPHINGOLIPID DESATURASE"/>
    <property type="match status" value="1"/>
</dbReference>
<evidence type="ECO:0000259" key="7">
    <source>
        <dbReference type="PROSITE" id="PS50255"/>
    </source>
</evidence>